<organism evidence="2 3">
    <name type="scientific">Candidatus Kaiserbacteria bacterium CG08_land_8_20_14_0_20_50_21</name>
    <dbReference type="NCBI Taxonomy" id="1974604"/>
    <lineage>
        <taxon>Bacteria</taxon>
        <taxon>Candidatus Kaiseribacteriota</taxon>
    </lineage>
</organism>
<dbReference type="AlphaFoldDB" id="A0A2H0YXL0"/>
<feature type="chain" id="PRO_5013681922" evidence="1">
    <location>
        <begin position="28"/>
        <end position="88"/>
    </location>
</feature>
<protein>
    <submittedName>
        <fullName evidence="2">Uncharacterized protein</fullName>
    </submittedName>
</protein>
<sequence>MKNSHKGFALPLILAIIALLLAGGAYAYLQKNQTNQPVSGNVASQQATSTAQTSDSKIAGWKTYENQKYGFQMQYPANLEFDSYESSH</sequence>
<dbReference type="Proteomes" id="UP000228687">
    <property type="component" value="Unassembled WGS sequence"/>
</dbReference>
<comment type="caution">
    <text evidence="2">The sequence shown here is derived from an EMBL/GenBank/DDBJ whole genome shotgun (WGS) entry which is preliminary data.</text>
</comment>
<accession>A0A2H0YXL0</accession>
<feature type="signal peptide" evidence="1">
    <location>
        <begin position="1"/>
        <end position="27"/>
    </location>
</feature>
<keyword evidence="1" id="KW-0732">Signal</keyword>
<name>A0A2H0YXL0_9BACT</name>
<evidence type="ECO:0000313" key="2">
    <source>
        <dbReference type="EMBL" id="PIS43231.1"/>
    </source>
</evidence>
<proteinExistence type="predicted"/>
<gene>
    <name evidence="2" type="ORF">COT23_02330</name>
</gene>
<reference evidence="3" key="1">
    <citation type="submission" date="2017-09" db="EMBL/GenBank/DDBJ databases">
        <title>Depth-based differentiation of microbial function through sediment-hosted aquifers and enrichment of novel symbionts in the deep terrestrial subsurface.</title>
        <authorList>
            <person name="Probst A.J."/>
            <person name="Ladd B."/>
            <person name="Jarett J.K."/>
            <person name="Geller-Mcgrath D.E."/>
            <person name="Sieber C.M.K."/>
            <person name="Emerson J.B."/>
            <person name="Anantharaman K."/>
            <person name="Thomas B.C."/>
            <person name="Malmstrom R."/>
            <person name="Stieglmeier M."/>
            <person name="Klingl A."/>
            <person name="Woyke T."/>
            <person name="Ryan C.M."/>
            <person name="Banfield J.F."/>
        </authorList>
    </citation>
    <scope>NUCLEOTIDE SEQUENCE [LARGE SCALE GENOMIC DNA]</scope>
</reference>
<evidence type="ECO:0000256" key="1">
    <source>
        <dbReference type="SAM" id="SignalP"/>
    </source>
</evidence>
<evidence type="ECO:0000313" key="3">
    <source>
        <dbReference type="Proteomes" id="UP000228687"/>
    </source>
</evidence>
<dbReference type="EMBL" id="PEXT01000050">
    <property type="protein sequence ID" value="PIS43231.1"/>
    <property type="molecule type" value="Genomic_DNA"/>
</dbReference>